<reference evidence="1 2" key="1">
    <citation type="submission" date="2007-08" db="EMBL/GenBank/DDBJ databases">
        <title>Draft genome sequence of Clostridium leptum (DSM 753).</title>
        <authorList>
            <person name="Sudarsanam P."/>
            <person name="Ley R."/>
            <person name="Guruge J."/>
            <person name="Turnbaugh P.J."/>
            <person name="Mahowald M."/>
            <person name="Liep D."/>
            <person name="Gordon J."/>
        </authorList>
    </citation>
    <scope>NUCLEOTIDE SEQUENCE [LARGE SCALE GENOMIC DNA]</scope>
    <source>
        <strain evidence="1 2">DSM 753</strain>
    </source>
</reference>
<gene>
    <name evidence="1" type="ORF">CLOLEP_01617</name>
</gene>
<dbReference type="AlphaFoldDB" id="A7VSS6"/>
<dbReference type="Proteomes" id="UP000003490">
    <property type="component" value="Unassembled WGS sequence"/>
</dbReference>
<organism evidence="1 2">
    <name type="scientific">[Clostridium] leptum DSM 753</name>
    <dbReference type="NCBI Taxonomy" id="428125"/>
    <lineage>
        <taxon>Bacteria</taxon>
        <taxon>Bacillati</taxon>
        <taxon>Bacillota</taxon>
        <taxon>Clostridia</taxon>
        <taxon>Eubacteriales</taxon>
        <taxon>Oscillospiraceae</taxon>
        <taxon>Oscillospiraceae incertae sedis</taxon>
    </lineage>
</organism>
<evidence type="ECO:0000313" key="2">
    <source>
        <dbReference type="Proteomes" id="UP000003490"/>
    </source>
</evidence>
<dbReference type="HOGENOM" id="CLU_3151292_0_0_9"/>
<comment type="caution">
    <text evidence="1">The sequence shown here is derived from an EMBL/GenBank/DDBJ whole genome shotgun (WGS) entry which is preliminary data.</text>
</comment>
<reference evidence="1 2" key="2">
    <citation type="submission" date="2007-08" db="EMBL/GenBank/DDBJ databases">
        <authorList>
            <person name="Fulton L."/>
            <person name="Clifton S."/>
            <person name="Fulton B."/>
            <person name="Xu J."/>
            <person name="Minx P."/>
            <person name="Pepin K.H."/>
            <person name="Johnson M."/>
            <person name="Thiruvilangam P."/>
            <person name="Bhonagiri V."/>
            <person name="Nash W.E."/>
            <person name="Wang C."/>
            <person name="Mardis E.R."/>
            <person name="Wilson R.K."/>
        </authorList>
    </citation>
    <scope>NUCLEOTIDE SEQUENCE [LARGE SCALE GENOMIC DNA]</scope>
    <source>
        <strain evidence="1 2">DSM 753</strain>
    </source>
</reference>
<accession>A7VSS6</accession>
<dbReference type="EMBL" id="ABCB02000018">
    <property type="protein sequence ID" value="EDO61222.1"/>
    <property type="molecule type" value="Genomic_DNA"/>
</dbReference>
<protein>
    <submittedName>
        <fullName evidence="1">Uncharacterized protein</fullName>
    </submittedName>
</protein>
<name>A7VSS6_9FIRM</name>
<evidence type="ECO:0000313" key="1">
    <source>
        <dbReference type="EMBL" id="EDO61222.1"/>
    </source>
</evidence>
<sequence>MRRWTKILFSKTSEYAILTFKINDILAPYMGKCRSVKKRNGDVHGTVG</sequence>
<proteinExistence type="predicted"/>